<evidence type="ECO:0000256" key="3">
    <source>
        <dbReference type="ARBA" id="ARBA00022806"/>
    </source>
</evidence>
<keyword evidence="5 8" id="KW-0694">RNA-binding</keyword>
<dbReference type="EMBL" id="JBJQND010000017">
    <property type="protein sequence ID" value="KAL3842558.1"/>
    <property type="molecule type" value="Genomic_DNA"/>
</dbReference>
<dbReference type="Pfam" id="PF23681">
    <property type="entry name" value="CTT_SPB4"/>
    <property type="match status" value="1"/>
</dbReference>
<evidence type="ECO:0000256" key="7">
    <source>
        <dbReference type="ARBA" id="ARBA00038002"/>
    </source>
</evidence>
<organism evidence="12 13">
    <name type="scientific">Sinanodonta woodiana</name>
    <name type="common">Chinese pond mussel</name>
    <name type="synonym">Anodonta woodiana</name>
    <dbReference type="NCBI Taxonomy" id="1069815"/>
    <lineage>
        <taxon>Eukaryota</taxon>
        <taxon>Metazoa</taxon>
        <taxon>Spiralia</taxon>
        <taxon>Lophotrochozoa</taxon>
        <taxon>Mollusca</taxon>
        <taxon>Bivalvia</taxon>
        <taxon>Autobranchia</taxon>
        <taxon>Heteroconchia</taxon>
        <taxon>Palaeoheterodonta</taxon>
        <taxon>Unionida</taxon>
        <taxon>Unionoidea</taxon>
        <taxon>Unionidae</taxon>
        <taxon>Unioninae</taxon>
        <taxon>Sinanodonta</taxon>
    </lineage>
</organism>
<evidence type="ECO:0000313" key="12">
    <source>
        <dbReference type="EMBL" id="KAL3842558.1"/>
    </source>
</evidence>
<dbReference type="InterPro" id="IPR014001">
    <property type="entry name" value="Helicase_ATP-bd"/>
</dbReference>
<evidence type="ECO:0000256" key="6">
    <source>
        <dbReference type="ARBA" id="ARBA00023054"/>
    </source>
</evidence>
<evidence type="ECO:0000256" key="2">
    <source>
        <dbReference type="ARBA" id="ARBA00022801"/>
    </source>
</evidence>
<dbReference type="InterPro" id="IPR025313">
    <property type="entry name" value="SPB4-like_CTE"/>
</dbReference>
<dbReference type="SMART" id="SM00490">
    <property type="entry name" value="HELICc"/>
    <property type="match status" value="1"/>
</dbReference>
<keyword evidence="13" id="KW-1185">Reference proteome</keyword>
<keyword evidence="3 8" id="KW-0347">Helicase</keyword>
<comment type="caution">
    <text evidence="12">The sequence shown here is derived from an EMBL/GenBank/DDBJ whole genome shotgun (WGS) entry which is preliminary data.</text>
</comment>
<dbReference type="PANTHER" id="PTHR24031">
    <property type="entry name" value="RNA HELICASE"/>
    <property type="match status" value="1"/>
</dbReference>
<evidence type="ECO:0000313" key="13">
    <source>
        <dbReference type="Proteomes" id="UP001634394"/>
    </source>
</evidence>
<accession>A0ABD3U1Q7</accession>
<dbReference type="PROSITE" id="PS51194">
    <property type="entry name" value="HELICASE_CTER"/>
    <property type="match status" value="1"/>
</dbReference>
<keyword evidence="1 8" id="KW-0547">Nucleotide-binding</keyword>
<dbReference type="InterPro" id="IPR011545">
    <property type="entry name" value="DEAD/DEAH_box_helicase_dom"/>
</dbReference>
<sequence length="430" mass="49464">MEDTWGEIPVILEKPMLSVLTKLKFYTPTPVQEACIPLFLKNKDVAVEAITGSGKTLAFVVPMLQILWKRDEPLEKQSIGAVIISPTRELAQQIAEVVEQFLREIPQFTCFLCIGGASNVLSIHGKMKKRTTVLDKFKRLPNSVLLCTDVMARGIDIAEVHWVIQYDPPKSPAAFVHRCGRTARIGHMGSAIVFLQPHEDIFVKFIEINQKVPLLEMKQMPNVENYIPKVQTLAVNDRAVFEKGMQAYVSFVQSYAKHECNMIFRIKDLDFGKLASGFCLLKLPKMPELKGKTVENFVPVPIDTDAIPFKDKIREKQRLVRLQGEGQDKELKLKRPHKTEAWSQQKAKKERRKKRKEIKSNKMKEEFTQEDIADLEDDIKLIKKLKKGKVFIRHFKYSGSHIHFCIRTSYIDKSFIVLGNYFFFLNDTII</sequence>
<proteinExistence type="inferred from homology"/>
<feature type="domain" description="Helicase ATP-binding" evidence="10">
    <location>
        <begin position="36"/>
        <end position="169"/>
    </location>
</feature>
<dbReference type="SMART" id="SM00487">
    <property type="entry name" value="DEXDc"/>
    <property type="match status" value="1"/>
</dbReference>
<keyword evidence="2 8" id="KW-0378">Hydrolase</keyword>
<gene>
    <name evidence="12" type="ORF">ACJMK2_020554</name>
</gene>
<dbReference type="Pfam" id="PF13959">
    <property type="entry name" value="CTE_SPB4"/>
    <property type="match status" value="1"/>
</dbReference>
<comment type="similarity">
    <text evidence="7">Belongs to the DEAD box helicase family. DDX55/SPB4 subfamily.</text>
</comment>
<dbReference type="InterPro" id="IPR027417">
    <property type="entry name" value="P-loop_NTPase"/>
</dbReference>
<dbReference type="PROSITE" id="PS51192">
    <property type="entry name" value="HELICASE_ATP_BIND_1"/>
    <property type="match status" value="1"/>
</dbReference>
<feature type="compositionally biased region" description="Basic residues" evidence="9">
    <location>
        <begin position="346"/>
        <end position="357"/>
    </location>
</feature>
<dbReference type="GO" id="GO:0016787">
    <property type="term" value="F:hydrolase activity"/>
    <property type="evidence" value="ECO:0007669"/>
    <property type="project" value="UniProtKB-KW"/>
</dbReference>
<dbReference type="AlphaFoldDB" id="A0ABD3U1Q7"/>
<evidence type="ECO:0000256" key="5">
    <source>
        <dbReference type="ARBA" id="ARBA00022884"/>
    </source>
</evidence>
<keyword evidence="4 8" id="KW-0067">ATP-binding</keyword>
<protein>
    <recommendedName>
        <fullName evidence="8">ATP-dependent RNA helicase</fullName>
        <ecNumber evidence="8">3.6.4.13</ecNumber>
    </recommendedName>
</protein>
<dbReference type="GO" id="GO:0005524">
    <property type="term" value="F:ATP binding"/>
    <property type="evidence" value="ECO:0007669"/>
    <property type="project" value="UniProtKB-UniRule"/>
</dbReference>
<dbReference type="SUPFAM" id="SSF52540">
    <property type="entry name" value="P-loop containing nucleoside triphosphate hydrolases"/>
    <property type="match status" value="1"/>
</dbReference>
<keyword evidence="6" id="KW-0175">Coiled coil</keyword>
<comment type="domain">
    <text evidence="8">The Q motif is unique to and characteristic of the DEAD box family of RNA helicases and controls ATP binding and hydrolysis.</text>
</comment>
<name>A0ABD3U1Q7_SINWO</name>
<feature type="region of interest" description="Disordered" evidence="9">
    <location>
        <begin position="333"/>
        <end position="361"/>
    </location>
</feature>
<evidence type="ECO:0000256" key="9">
    <source>
        <dbReference type="SAM" id="MobiDB-lite"/>
    </source>
</evidence>
<evidence type="ECO:0000256" key="4">
    <source>
        <dbReference type="ARBA" id="ARBA00022840"/>
    </source>
</evidence>
<dbReference type="GO" id="GO:0003723">
    <property type="term" value="F:RNA binding"/>
    <property type="evidence" value="ECO:0007669"/>
    <property type="project" value="UniProtKB-UniRule"/>
</dbReference>
<evidence type="ECO:0000259" key="10">
    <source>
        <dbReference type="PROSITE" id="PS51192"/>
    </source>
</evidence>
<dbReference type="EC" id="3.6.4.13" evidence="8"/>
<dbReference type="GO" id="GO:0003724">
    <property type="term" value="F:RNA helicase activity"/>
    <property type="evidence" value="ECO:0007669"/>
    <property type="project" value="UniProtKB-EC"/>
</dbReference>
<evidence type="ECO:0000256" key="8">
    <source>
        <dbReference type="RuleBase" id="RU365068"/>
    </source>
</evidence>
<dbReference type="Gene3D" id="3.40.50.300">
    <property type="entry name" value="P-loop containing nucleotide triphosphate hydrolases"/>
    <property type="match status" value="1"/>
</dbReference>
<comment type="catalytic activity">
    <reaction evidence="8">
        <text>ATP + H2O = ADP + phosphate + H(+)</text>
        <dbReference type="Rhea" id="RHEA:13065"/>
        <dbReference type="ChEBI" id="CHEBI:15377"/>
        <dbReference type="ChEBI" id="CHEBI:15378"/>
        <dbReference type="ChEBI" id="CHEBI:30616"/>
        <dbReference type="ChEBI" id="CHEBI:43474"/>
        <dbReference type="ChEBI" id="CHEBI:456216"/>
        <dbReference type="EC" id="3.6.4.13"/>
    </reaction>
</comment>
<feature type="domain" description="Helicase C-terminal" evidence="11">
    <location>
        <begin position="62"/>
        <end position="234"/>
    </location>
</feature>
<dbReference type="Proteomes" id="UP001634394">
    <property type="component" value="Unassembled WGS sequence"/>
</dbReference>
<comment type="function">
    <text evidence="8">RNA helicase.</text>
</comment>
<evidence type="ECO:0000259" key="11">
    <source>
        <dbReference type="PROSITE" id="PS51194"/>
    </source>
</evidence>
<dbReference type="SMART" id="SM01178">
    <property type="entry name" value="DUF4217"/>
    <property type="match status" value="1"/>
</dbReference>
<dbReference type="InterPro" id="IPR056330">
    <property type="entry name" value="CTT_SPB4"/>
</dbReference>
<reference evidence="12 13" key="1">
    <citation type="submission" date="2024-11" db="EMBL/GenBank/DDBJ databases">
        <title>Chromosome-level genome assembly of the freshwater bivalve Anodonta woodiana.</title>
        <authorList>
            <person name="Chen X."/>
        </authorList>
    </citation>
    <scope>NUCLEOTIDE SEQUENCE [LARGE SCALE GENOMIC DNA]</scope>
    <source>
        <strain evidence="12">MN2024</strain>
        <tissue evidence="12">Gills</tissue>
    </source>
</reference>
<dbReference type="InterPro" id="IPR001650">
    <property type="entry name" value="Helicase_C-like"/>
</dbReference>
<evidence type="ECO:0000256" key="1">
    <source>
        <dbReference type="ARBA" id="ARBA00022741"/>
    </source>
</evidence>
<dbReference type="Pfam" id="PF00270">
    <property type="entry name" value="DEAD"/>
    <property type="match status" value="1"/>
</dbReference>